<evidence type="ECO:0000313" key="2">
    <source>
        <dbReference type="EMBL" id="OAD76921.1"/>
    </source>
</evidence>
<keyword evidence="3" id="KW-1185">Reference proteome</keyword>
<dbReference type="InParanoid" id="A0A167NZ44"/>
<gene>
    <name evidence="2" type="ORF">PHYBLDRAFT_165415</name>
</gene>
<dbReference type="VEuPathDB" id="FungiDB:PHYBLDRAFT_165415"/>
<organism evidence="2 3">
    <name type="scientific">Phycomyces blakesleeanus (strain ATCC 8743b / DSM 1359 / FGSC 10004 / NBRC 33097 / NRRL 1555)</name>
    <dbReference type="NCBI Taxonomy" id="763407"/>
    <lineage>
        <taxon>Eukaryota</taxon>
        <taxon>Fungi</taxon>
        <taxon>Fungi incertae sedis</taxon>
        <taxon>Mucoromycota</taxon>
        <taxon>Mucoromycotina</taxon>
        <taxon>Mucoromycetes</taxon>
        <taxon>Mucorales</taxon>
        <taxon>Phycomycetaceae</taxon>
        <taxon>Phycomyces</taxon>
    </lineage>
</organism>
<protein>
    <submittedName>
        <fullName evidence="2">Uncharacterized protein</fullName>
    </submittedName>
</protein>
<reference evidence="3" key="1">
    <citation type="submission" date="2015-06" db="EMBL/GenBank/DDBJ databases">
        <title>Expansion of signal transduction pathways in fungi by whole-genome duplication.</title>
        <authorList>
            <consortium name="DOE Joint Genome Institute"/>
            <person name="Corrochano L.M."/>
            <person name="Kuo A."/>
            <person name="Marcet-Houben M."/>
            <person name="Polaino S."/>
            <person name="Salamov A."/>
            <person name="Villalobos J.M."/>
            <person name="Alvarez M.I."/>
            <person name="Avalos J."/>
            <person name="Benito E.P."/>
            <person name="Benoit I."/>
            <person name="Burger G."/>
            <person name="Camino L.P."/>
            <person name="Canovas D."/>
            <person name="Cerda-Olmedo E."/>
            <person name="Cheng J.-F."/>
            <person name="Dominguez A."/>
            <person name="Elias M."/>
            <person name="Eslava A.P."/>
            <person name="Glaser F."/>
            <person name="Grimwood J."/>
            <person name="Gutierrez G."/>
            <person name="Heitman J."/>
            <person name="Henrissat B."/>
            <person name="Iturriaga E.A."/>
            <person name="Lang B.F."/>
            <person name="Lavin J.L."/>
            <person name="Lee S."/>
            <person name="Li W."/>
            <person name="Lindquist E."/>
            <person name="Lopez-Garcia S."/>
            <person name="Luque E.M."/>
            <person name="Marcos A.T."/>
            <person name="Martin J."/>
            <person name="McCluskey K."/>
            <person name="Medina H.R."/>
            <person name="Miralles-Duran A."/>
            <person name="Miyazaki A."/>
            <person name="Munoz-Torres E."/>
            <person name="Oguiza J.A."/>
            <person name="Ohm R."/>
            <person name="Olmedo M."/>
            <person name="Orejas M."/>
            <person name="Ortiz-Castellanos L."/>
            <person name="Pisabarro A.G."/>
            <person name="Rodriguez-Romero J."/>
            <person name="Ruiz-Herrera J."/>
            <person name="Ruiz-Vazquez R."/>
            <person name="Sanz C."/>
            <person name="Schackwitz W."/>
            <person name="Schmutz J."/>
            <person name="Shahriari M."/>
            <person name="Shelest E."/>
            <person name="Silva-Franco F."/>
            <person name="Soanes D."/>
            <person name="Syed K."/>
            <person name="Tagua V.G."/>
            <person name="Talbot N.J."/>
            <person name="Thon M."/>
            <person name="De vries R.P."/>
            <person name="Wiebenga A."/>
            <person name="Yadav J.S."/>
            <person name="Braun E.L."/>
            <person name="Baker S."/>
            <person name="Garre V."/>
            <person name="Horwitz B."/>
            <person name="Torres-Martinez S."/>
            <person name="Idnurm A."/>
            <person name="Herrera-Estrella A."/>
            <person name="Gabaldon T."/>
            <person name="Grigoriev I.V."/>
        </authorList>
    </citation>
    <scope>NUCLEOTIDE SEQUENCE [LARGE SCALE GENOMIC DNA]</scope>
    <source>
        <strain evidence="3">NRRL 1555(-)</strain>
    </source>
</reference>
<proteinExistence type="predicted"/>
<evidence type="ECO:0000256" key="1">
    <source>
        <dbReference type="SAM" id="MobiDB-lite"/>
    </source>
</evidence>
<feature type="region of interest" description="Disordered" evidence="1">
    <location>
        <begin position="133"/>
        <end position="153"/>
    </location>
</feature>
<dbReference type="GeneID" id="28996143"/>
<sequence>MGATRDSAADEKMWRCVGRKFNRLSIAAWSTSSVVLKICLGRVIPSVKKLIDVLEPIVRHLLSPWGSRRISVVEITQYDPMAWRERKYGWKLSAERGQDREFVLSIGRNIDNCNYKRIKSISHMRDSARNNVATRTSKRVSTKDIRGEGDETAVDGPEASFDLKLRVKSVLQCRGCMRFLKCKQI</sequence>
<accession>A0A167NZ44</accession>
<name>A0A167NZ44_PHYB8</name>
<evidence type="ECO:0000313" key="3">
    <source>
        <dbReference type="Proteomes" id="UP000077315"/>
    </source>
</evidence>
<dbReference type="AlphaFoldDB" id="A0A167NZ44"/>
<dbReference type="Proteomes" id="UP000077315">
    <property type="component" value="Unassembled WGS sequence"/>
</dbReference>
<dbReference type="EMBL" id="KV440975">
    <property type="protein sequence ID" value="OAD76921.1"/>
    <property type="molecule type" value="Genomic_DNA"/>
</dbReference>
<dbReference type="RefSeq" id="XP_018294961.1">
    <property type="nucleotide sequence ID" value="XM_018435237.1"/>
</dbReference>